<dbReference type="AlphaFoldDB" id="A0A0M3J2D9"/>
<evidence type="ECO:0000313" key="2">
    <source>
        <dbReference type="Proteomes" id="UP000267096"/>
    </source>
</evidence>
<dbReference type="Proteomes" id="UP000267096">
    <property type="component" value="Unassembled WGS sequence"/>
</dbReference>
<accession>A0A0M3J2D9</accession>
<reference evidence="3" key="1">
    <citation type="submission" date="2017-02" db="UniProtKB">
        <authorList>
            <consortium name="WormBaseParasite"/>
        </authorList>
    </citation>
    <scope>IDENTIFICATION</scope>
</reference>
<organism evidence="3">
    <name type="scientific">Anisakis simplex</name>
    <name type="common">Herring worm</name>
    <dbReference type="NCBI Taxonomy" id="6269"/>
    <lineage>
        <taxon>Eukaryota</taxon>
        <taxon>Metazoa</taxon>
        <taxon>Ecdysozoa</taxon>
        <taxon>Nematoda</taxon>
        <taxon>Chromadorea</taxon>
        <taxon>Rhabditida</taxon>
        <taxon>Spirurina</taxon>
        <taxon>Ascaridomorpha</taxon>
        <taxon>Ascaridoidea</taxon>
        <taxon>Anisakidae</taxon>
        <taxon>Anisakis</taxon>
        <taxon>Anisakis simplex complex</taxon>
    </lineage>
</organism>
<dbReference type="EMBL" id="UYRR01001732">
    <property type="protein sequence ID" value="VDK18897.1"/>
    <property type="molecule type" value="Genomic_DNA"/>
</dbReference>
<proteinExistence type="predicted"/>
<name>A0A0M3J2D9_ANISI</name>
<reference evidence="1 2" key="2">
    <citation type="submission" date="2018-11" db="EMBL/GenBank/DDBJ databases">
        <authorList>
            <consortium name="Pathogen Informatics"/>
        </authorList>
    </citation>
    <scope>NUCLEOTIDE SEQUENCE [LARGE SCALE GENOMIC DNA]</scope>
</reference>
<dbReference type="WBParaSite" id="ASIM_0000169701-mRNA-1">
    <property type="protein sequence ID" value="ASIM_0000169701-mRNA-1"/>
    <property type="gene ID" value="ASIM_0000169701"/>
</dbReference>
<keyword evidence="2" id="KW-1185">Reference proteome</keyword>
<gene>
    <name evidence="1" type="ORF">ASIM_LOCUS1572</name>
</gene>
<sequence length="188" mass="20979">MVQTLVSQQLLCQNLTALTPPVCRLKIQRQGPLAILRTTARIDRPLLTSNDSLLDSVYVAVSQAYISTSGYDDERAVIDARLGAYVPSNAHQTLDPRFVCLSGPATAWDFKTAVPAVNNILQLGDVSKWDGFVRPSVHDYNREASFWARGWLMVFALAQRILIIENLDSRVYSAPIIVNKYSIMNLIQ</sequence>
<evidence type="ECO:0000313" key="1">
    <source>
        <dbReference type="EMBL" id="VDK18897.1"/>
    </source>
</evidence>
<evidence type="ECO:0000313" key="3">
    <source>
        <dbReference type="WBParaSite" id="ASIM_0000169701-mRNA-1"/>
    </source>
</evidence>
<protein>
    <submittedName>
        <fullName evidence="3">GMC_OxRdtase_N domain-containing protein</fullName>
    </submittedName>
</protein>